<dbReference type="EMBL" id="MHNI01000014">
    <property type="protein sequence ID" value="OGZ42715.1"/>
    <property type="molecule type" value="Genomic_DNA"/>
</dbReference>
<evidence type="ECO:0000256" key="1">
    <source>
        <dbReference type="ARBA" id="ARBA00023235"/>
    </source>
</evidence>
<evidence type="ECO:0000313" key="5">
    <source>
        <dbReference type="EMBL" id="OGZ42715.1"/>
    </source>
</evidence>
<keyword evidence="1" id="KW-0413">Isomerase</keyword>
<evidence type="ECO:0000256" key="3">
    <source>
        <dbReference type="ARBA" id="ARBA00038455"/>
    </source>
</evidence>
<dbReference type="SUPFAM" id="SSF53448">
    <property type="entry name" value="Nucleotide-diphospho-sugar transferases"/>
    <property type="match status" value="1"/>
</dbReference>
<dbReference type="Gene3D" id="3.90.550.10">
    <property type="entry name" value="Spore Coat Polysaccharide Biosynthesis Protein SpsA, Chain A"/>
    <property type="match status" value="1"/>
</dbReference>
<accession>A0A1G2FXA9</accession>
<protein>
    <recommendedName>
        <fullName evidence="2">phosphoenolpyruvate mutase</fullName>
        <ecNumber evidence="2">5.4.2.9</ecNumber>
    </recommendedName>
</protein>
<organism evidence="5 6">
    <name type="scientific">Candidatus Ryanbacteria bacterium RIFCSPHIGHO2_01_45_13</name>
    <dbReference type="NCBI Taxonomy" id="1802112"/>
    <lineage>
        <taxon>Bacteria</taxon>
        <taxon>Candidatus Ryaniibacteriota</taxon>
    </lineage>
</organism>
<dbReference type="InterPro" id="IPR012698">
    <property type="entry name" value="PEnolPyrv_PMutase_core"/>
</dbReference>
<dbReference type="CDD" id="cd02523">
    <property type="entry name" value="PC_cytidylyltransferase"/>
    <property type="match status" value="1"/>
</dbReference>
<dbReference type="InterPro" id="IPR025877">
    <property type="entry name" value="MobA-like_NTP_Trfase"/>
</dbReference>
<reference evidence="5 6" key="1">
    <citation type="journal article" date="2016" name="Nat. Commun.">
        <title>Thousands of microbial genomes shed light on interconnected biogeochemical processes in an aquifer system.</title>
        <authorList>
            <person name="Anantharaman K."/>
            <person name="Brown C.T."/>
            <person name="Hug L.A."/>
            <person name="Sharon I."/>
            <person name="Castelle C.J."/>
            <person name="Probst A.J."/>
            <person name="Thomas B.C."/>
            <person name="Singh A."/>
            <person name="Wilkins M.J."/>
            <person name="Karaoz U."/>
            <person name="Brodie E.L."/>
            <person name="Williams K.H."/>
            <person name="Hubbard S.S."/>
            <person name="Banfield J.F."/>
        </authorList>
    </citation>
    <scope>NUCLEOTIDE SEQUENCE [LARGE SCALE GENOMIC DNA]</scope>
</reference>
<dbReference type="Pfam" id="PF12804">
    <property type="entry name" value="NTP_transf_3"/>
    <property type="match status" value="1"/>
</dbReference>
<name>A0A1G2FXA9_9BACT</name>
<dbReference type="Proteomes" id="UP000176700">
    <property type="component" value="Unassembled WGS sequence"/>
</dbReference>
<dbReference type="EC" id="5.4.2.9" evidence="2"/>
<dbReference type="PANTHER" id="PTHR42905:SF7">
    <property type="entry name" value="PHOSPHOENOLPYRUVATE PHOSPHOMUTASE"/>
    <property type="match status" value="1"/>
</dbReference>
<dbReference type="InterPro" id="IPR039556">
    <property type="entry name" value="ICL/PEPM"/>
</dbReference>
<dbReference type="InterPro" id="IPR029044">
    <property type="entry name" value="Nucleotide-diphossugar_trans"/>
</dbReference>
<dbReference type="GO" id="GO:0016779">
    <property type="term" value="F:nucleotidyltransferase activity"/>
    <property type="evidence" value="ECO:0007669"/>
    <property type="project" value="UniProtKB-ARBA"/>
</dbReference>
<dbReference type="GO" id="GO:0050188">
    <property type="term" value="F:phosphoenolpyruvate mutase activity"/>
    <property type="evidence" value="ECO:0007669"/>
    <property type="project" value="UniProtKB-EC"/>
</dbReference>
<evidence type="ECO:0000259" key="4">
    <source>
        <dbReference type="Pfam" id="PF12804"/>
    </source>
</evidence>
<keyword evidence="5" id="KW-0670">Pyruvate</keyword>
<dbReference type="SUPFAM" id="SSF51621">
    <property type="entry name" value="Phosphoenolpyruvate/pyruvate domain"/>
    <property type="match status" value="1"/>
</dbReference>
<dbReference type="NCBIfam" id="TIGR02320">
    <property type="entry name" value="PEP_mutase"/>
    <property type="match status" value="1"/>
</dbReference>
<comment type="similarity">
    <text evidence="3">Belongs to the isocitrate lyase/PEP mutase superfamily. PEP mutase family.</text>
</comment>
<comment type="caution">
    <text evidence="5">The sequence shown here is derived from an EMBL/GenBank/DDBJ whole genome shotgun (WGS) entry which is preliminary data.</text>
</comment>
<evidence type="ECO:0000256" key="2">
    <source>
        <dbReference type="ARBA" id="ARBA00024063"/>
    </source>
</evidence>
<dbReference type="AlphaFoldDB" id="A0A1G2FXA9"/>
<dbReference type="Pfam" id="PF13714">
    <property type="entry name" value="PEP_mutase"/>
    <property type="match status" value="1"/>
</dbReference>
<proteinExistence type="inferred from homology"/>
<dbReference type="InterPro" id="IPR015813">
    <property type="entry name" value="Pyrv/PenolPyrv_kinase-like_dom"/>
</dbReference>
<sequence length="536" mass="59799">MTSRATKFRELLNSGKLEFLCEAHNGISAKIVEEAGFKGIWASSLTISAAMGVRDNNEASWTQILEVLEFMNDATTIPILLDADTGYGNFNNVRRLVKKLEQRNIAAVCIEDKRFPKTNSLLAGGRQELADIDEFCGKIKAAKDTQTNPDFSVIARVEAFIAGLGLDEALKRAGAYHRAGADGILIHSKSKKPDEVLAFKKEWGDRSPVIIVPTAYYTTPVEVFEEAGFGIVIWANMILRGAVKAMKEASSHLAREKSLLTLEDHIVPITEIFRLQGSDELKFAEERYLPVAGEHVRAVILAASRGKEFGSLTAQKPKALLEVAGRPILYKQIDTLREIGVKDVTVVRGFQKEMINAPRIRYIDNDEYESTQEVVSLWKGVQNTSGKTIIAYGDILYKKYIPTTLLETDGDFVIAVDSDWKSSYEKGRYADFVSCSEPYQKKVFDQKVWLKDMGTTLARDSICGEWIGLLSVSAGGLETLQNVLGDLSKKDDFGKMRMAELFRELIKRGHEMKVLYILGHWLDVDDIMDLSEASVF</sequence>
<feature type="domain" description="MobA-like NTP transferase" evidence="4">
    <location>
        <begin position="298"/>
        <end position="397"/>
    </location>
</feature>
<dbReference type="InterPro" id="IPR040442">
    <property type="entry name" value="Pyrv_kinase-like_dom_sf"/>
</dbReference>
<evidence type="ECO:0000313" key="6">
    <source>
        <dbReference type="Proteomes" id="UP000176700"/>
    </source>
</evidence>
<dbReference type="Gene3D" id="3.20.20.60">
    <property type="entry name" value="Phosphoenolpyruvate-binding domains"/>
    <property type="match status" value="1"/>
</dbReference>
<dbReference type="CDD" id="cd00377">
    <property type="entry name" value="ICL_PEPM"/>
    <property type="match status" value="1"/>
</dbReference>
<dbReference type="PANTHER" id="PTHR42905">
    <property type="entry name" value="PHOSPHOENOLPYRUVATE CARBOXYLASE"/>
    <property type="match status" value="1"/>
</dbReference>
<gene>
    <name evidence="5" type="ORF">A2W41_03165</name>
</gene>